<name>A0ACA9SBZ2_9GLOM</name>
<evidence type="ECO:0000313" key="1">
    <source>
        <dbReference type="EMBL" id="CAG8833095.1"/>
    </source>
</evidence>
<keyword evidence="2" id="KW-1185">Reference proteome</keyword>
<dbReference type="Proteomes" id="UP000789920">
    <property type="component" value="Unassembled WGS sequence"/>
</dbReference>
<accession>A0ACA9SBZ2</accession>
<protein>
    <submittedName>
        <fullName evidence="1">28469_t:CDS:1</fullName>
    </submittedName>
</protein>
<gene>
    <name evidence="1" type="ORF">RPERSI_LOCUS28702</name>
</gene>
<comment type="caution">
    <text evidence="1">The sequence shown here is derived from an EMBL/GenBank/DDBJ whole genome shotgun (WGS) entry which is preliminary data.</text>
</comment>
<proteinExistence type="predicted"/>
<organism evidence="1 2">
    <name type="scientific">Racocetra persica</name>
    <dbReference type="NCBI Taxonomy" id="160502"/>
    <lineage>
        <taxon>Eukaryota</taxon>
        <taxon>Fungi</taxon>
        <taxon>Fungi incertae sedis</taxon>
        <taxon>Mucoromycota</taxon>
        <taxon>Glomeromycotina</taxon>
        <taxon>Glomeromycetes</taxon>
        <taxon>Diversisporales</taxon>
        <taxon>Gigasporaceae</taxon>
        <taxon>Racocetra</taxon>
    </lineage>
</organism>
<reference evidence="1" key="1">
    <citation type="submission" date="2021-06" db="EMBL/GenBank/DDBJ databases">
        <authorList>
            <person name="Kallberg Y."/>
            <person name="Tangrot J."/>
            <person name="Rosling A."/>
        </authorList>
    </citation>
    <scope>NUCLEOTIDE SEQUENCE</scope>
    <source>
        <strain evidence="1">MA461A</strain>
    </source>
</reference>
<feature type="non-terminal residue" evidence="1">
    <location>
        <position position="44"/>
    </location>
</feature>
<sequence length="44" mass="5086">PTLVLLIVWSTTRISIASFATRKHSIWSIQFTICSFEAELAKYR</sequence>
<dbReference type="EMBL" id="CAJVQC010105583">
    <property type="protein sequence ID" value="CAG8833095.1"/>
    <property type="molecule type" value="Genomic_DNA"/>
</dbReference>
<evidence type="ECO:0000313" key="2">
    <source>
        <dbReference type="Proteomes" id="UP000789920"/>
    </source>
</evidence>
<feature type="non-terminal residue" evidence="1">
    <location>
        <position position="1"/>
    </location>
</feature>